<dbReference type="PANTHER" id="PTHR22726">
    <property type="entry name" value="METALLOENDOPEPTIDASE OMA1"/>
    <property type="match status" value="1"/>
</dbReference>
<name>A0A6N9TKQ2_9ALTE</name>
<dbReference type="PANTHER" id="PTHR22726:SF1">
    <property type="entry name" value="METALLOENDOPEPTIDASE OMA1, MITOCHONDRIAL"/>
    <property type="match status" value="1"/>
</dbReference>
<keyword evidence="4" id="KW-0378">Hydrolase</keyword>
<gene>
    <name evidence="8" type="ORF">GTQ48_11270</name>
</gene>
<keyword evidence="6 8" id="KW-0482">Metalloprotease</keyword>
<dbReference type="Gene3D" id="1.25.40.10">
    <property type="entry name" value="Tetratricopeptide repeat domain"/>
    <property type="match status" value="1"/>
</dbReference>
<dbReference type="RefSeq" id="WP_163106790.1">
    <property type="nucleotide sequence ID" value="NZ_JAAAWO010000007.1"/>
</dbReference>
<dbReference type="GO" id="GO:0004222">
    <property type="term" value="F:metalloendopeptidase activity"/>
    <property type="evidence" value="ECO:0007669"/>
    <property type="project" value="InterPro"/>
</dbReference>
<dbReference type="EMBL" id="JAAAWO010000007">
    <property type="protein sequence ID" value="NDW16099.1"/>
    <property type="molecule type" value="Genomic_DNA"/>
</dbReference>
<dbReference type="InterPro" id="IPR051156">
    <property type="entry name" value="Mito/Outer_Membr_Metalloprot"/>
</dbReference>
<protein>
    <submittedName>
        <fullName evidence="8">M48 family metalloprotease</fullName>
    </submittedName>
</protein>
<reference evidence="8 9" key="1">
    <citation type="submission" date="2020-01" db="EMBL/GenBank/DDBJ databases">
        <title>Genomes of bacteria type strains.</title>
        <authorList>
            <person name="Chen J."/>
            <person name="Zhu S."/>
            <person name="Yang J."/>
        </authorList>
    </citation>
    <scope>NUCLEOTIDE SEQUENCE [LARGE SCALE GENOMIC DNA]</scope>
    <source>
        <strain evidence="8 9">LMG 24078</strain>
    </source>
</reference>
<evidence type="ECO:0000259" key="7">
    <source>
        <dbReference type="Pfam" id="PF01435"/>
    </source>
</evidence>
<comment type="caution">
    <text evidence="8">The sequence shown here is derived from an EMBL/GenBank/DDBJ whole genome shotgun (WGS) entry which is preliminary data.</text>
</comment>
<dbReference type="GO" id="GO:0051603">
    <property type="term" value="P:proteolysis involved in protein catabolic process"/>
    <property type="evidence" value="ECO:0007669"/>
    <property type="project" value="TreeGrafter"/>
</dbReference>
<keyword evidence="3" id="KW-0479">Metal-binding</keyword>
<proteinExistence type="predicted"/>
<dbReference type="Proteomes" id="UP000471381">
    <property type="component" value="Unassembled WGS sequence"/>
</dbReference>
<organism evidence="8 9">
    <name type="scientific">Alteromonas genovensis</name>
    <dbReference type="NCBI Taxonomy" id="471225"/>
    <lineage>
        <taxon>Bacteria</taxon>
        <taxon>Pseudomonadati</taxon>
        <taxon>Pseudomonadota</taxon>
        <taxon>Gammaproteobacteria</taxon>
        <taxon>Alteromonadales</taxon>
        <taxon>Alteromonadaceae</taxon>
        <taxon>Alteromonas/Salinimonas group</taxon>
        <taxon>Alteromonas</taxon>
    </lineage>
</organism>
<evidence type="ECO:0000256" key="1">
    <source>
        <dbReference type="ARBA" id="ARBA00001947"/>
    </source>
</evidence>
<keyword evidence="9" id="KW-1185">Reference proteome</keyword>
<dbReference type="GO" id="GO:0046872">
    <property type="term" value="F:metal ion binding"/>
    <property type="evidence" value="ECO:0007669"/>
    <property type="project" value="UniProtKB-KW"/>
</dbReference>
<evidence type="ECO:0000256" key="4">
    <source>
        <dbReference type="ARBA" id="ARBA00022801"/>
    </source>
</evidence>
<evidence type="ECO:0000256" key="2">
    <source>
        <dbReference type="ARBA" id="ARBA00022670"/>
    </source>
</evidence>
<keyword evidence="5" id="KW-0862">Zinc</keyword>
<accession>A0A6N9TKQ2</accession>
<evidence type="ECO:0000256" key="5">
    <source>
        <dbReference type="ARBA" id="ARBA00022833"/>
    </source>
</evidence>
<dbReference type="InterPro" id="IPR011990">
    <property type="entry name" value="TPR-like_helical_dom_sf"/>
</dbReference>
<evidence type="ECO:0000256" key="3">
    <source>
        <dbReference type="ARBA" id="ARBA00022723"/>
    </source>
</evidence>
<evidence type="ECO:0000313" key="8">
    <source>
        <dbReference type="EMBL" id="NDW16099.1"/>
    </source>
</evidence>
<dbReference type="PROSITE" id="PS51257">
    <property type="entry name" value="PROKAR_LIPOPROTEIN"/>
    <property type="match status" value="1"/>
</dbReference>
<dbReference type="InterPro" id="IPR001915">
    <property type="entry name" value="Peptidase_M48"/>
</dbReference>
<dbReference type="Pfam" id="PF01435">
    <property type="entry name" value="Peptidase_M48"/>
    <property type="match status" value="1"/>
</dbReference>
<comment type="cofactor">
    <cofactor evidence="1">
        <name>Zn(2+)</name>
        <dbReference type="ChEBI" id="CHEBI:29105"/>
    </cofactor>
</comment>
<evidence type="ECO:0000313" key="9">
    <source>
        <dbReference type="Proteomes" id="UP000471381"/>
    </source>
</evidence>
<dbReference type="SUPFAM" id="SSF48452">
    <property type="entry name" value="TPR-like"/>
    <property type="match status" value="1"/>
</dbReference>
<dbReference type="AlphaFoldDB" id="A0A6N9TKQ2"/>
<sequence>MRINSTFTKLTIILGSLCAISACQSTIEGVGDAMGNLTGKSIHNSFDGKYISQPQVAEYKQREDEFSGTEGVISYSGKDIPKQQIRQSHVVHSPRLKKYLDGILDNLMAQWDGSPVNVQIQVVHSQSFAPYADSFGMISIPIGTLNNVESEDELAILIAHEVSHILMRHHERDAVVQDNKENVNMLASAIVMANVAKDTSFVKQGKSRTLEYNPSEQGSDNISKAMVYNAVIQTVSDSVWNTAWKRTQEDEADLLGFDLAIAAGYSPRAHSHVLERLENFQGKQEGMLSAFWEKQQEALTGAFKAGDLGGISQQFNAFLVEGLSTSLSTAADYFQKRHMAPDVREENIKSYALRVYRDEVRRKVDRQKWNEVKEVSEVATVLSSYRVAFEASNALSAGDIDTAMSLARESQTSITKNHPYMRELMYNIRMAKGDSIKAMQNLDLIERWQDASPSLVEIRVERLMKQQKFEDALAAIESAENTFGNESLFILQKSIALSNTGNNEEALSTLDKCEKYDEFKLSCQSLRERIT</sequence>
<feature type="domain" description="Peptidase M48" evidence="7">
    <location>
        <begin position="99"/>
        <end position="274"/>
    </location>
</feature>
<evidence type="ECO:0000256" key="6">
    <source>
        <dbReference type="ARBA" id="ARBA00023049"/>
    </source>
</evidence>
<dbReference type="GO" id="GO:0016020">
    <property type="term" value="C:membrane"/>
    <property type="evidence" value="ECO:0007669"/>
    <property type="project" value="TreeGrafter"/>
</dbReference>
<keyword evidence="2 8" id="KW-0645">Protease</keyword>